<evidence type="ECO:0000313" key="3">
    <source>
        <dbReference type="Proteomes" id="UP000426265"/>
    </source>
</evidence>
<evidence type="ECO:0000259" key="1">
    <source>
        <dbReference type="Pfam" id="PF07734"/>
    </source>
</evidence>
<dbReference type="Pfam" id="PF07734">
    <property type="entry name" value="FBA_1"/>
    <property type="match status" value="1"/>
</dbReference>
<protein>
    <recommendedName>
        <fullName evidence="1">F-box associated beta-propeller type 1 domain-containing protein</fullName>
    </recommendedName>
</protein>
<dbReference type="InterPro" id="IPR006527">
    <property type="entry name" value="F-box-assoc_dom_typ1"/>
</dbReference>
<organism evidence="2 3">
    <name type="scientific">Arabidopsis thaliana</name>
    <name type="common">Mouse-ear cress</name>
    <dbReference type="NCBI Taxonomy" id="3702"/>
    <lineage>
        <taxon>Eukaryota</taxon>
        <taxon>Viridiplantae</taxon>
        <taxon>Streptophyta</taxon>
        <taxon>Embryophyta</taxon>
        <taxon>Tracheophyta</taxon>
        <taxon>Spermatophyta</taxon>
        <taxon>Magnoliopsida</taxon>
        <taxon>eudicotyledons</taxon>
        <taxon>Gunneridae</taxon>
        <taxon>Pentapetalae</taxon>
        <taxon>rosids</taxon>
        <taxon>malvids</taxon>
        <taxon>Brassicales</taxon>
        <taxon>Brassicaceae</taxon>
        <taxon>Camelineae</taxon>
        <taxon>Arabidopsis</taxon>
    </lineage>
</organism>
<dbReference type="Proteomes" id="UP000426265">
    <property type="component" value="Unassembled WGS sequence"/>
</dbReference>
<evidence type="ECO:0000313" key="2">
    <source>
        <dbReference type="EMBL" id="VYS58572.1"/>
    </source>
</evidence>
<reference evidence="2 3" key="1">
    <citation type="submission" date="2019-11" db="EMBL/GenBank/DDBJ databases">
        <authorList>
            <person name="Jiao W.-B."/>
            <person name="Schneeberger K."/>
        </authorList>
    </citation>
    <scope>NUCLEOTIDE SEQUENCE [LARGE SCALE GENOMIC DNA]</scope>
    <source>
        <strain evidence="3">cv. An-1</strain>
    </source>
</reference>
<dbReference type="ExpressionAtlas" id="A0A654FFZ2">
    <property type="expression patterns" value="baseline and differential"/>
</dbReference>
<accession>A0A654FFZ2</accession>
<gene>
    <name evidence="2" type="ORF">AN1_LOCUS14017</name>
</gene>
<feature type="domain" description="F-box associated beta-propeller type 1" evidence="1">
    <location>
        <begin position="53"/>
        <end position="158"/>
    </location>
</feature>
<sequence>MLHQKTKEPKFLCLYEVRRNGSKPSIRYKTMRLEWSLSRLVGEEEYLTSKKHKERRILFSKSVDGLFCLYSGVDMKQPIMVINPDTRWSKKLPLARIQRKNYLDSNKVEFSRLGFGKDSVTGTYKLVWLRTKTKKKIKEETSSTMTCEVFDFVSTKWRR</sequence>
<proteinExistence type="predicted"/>
<dbReference type="EMBL" id="CACRSJ010000106">
    <property type="protein sequence ID" value="VYS58572.1"/>
    <property type="molecule type" value="Genomic_DNA"/>
</dbReference>
<name>A0A654FFZ2_ARATH</name>
<dbReference type="AlphaFoldDB" id="A0A654FFZ2"/>